<organism evidence="2 3">
    <name type="scientific">Hyalangium rubrum</name>
    <dbReference type="NCBI Taxonomy" id="3103134"/>
    <lineage>
        <taxon>Bacteria</taxon>
        <taxon>Pseudomonadati</taxon>
        <taxon>Myxococcota</taxon>
        <taxon>Myxococcia</taxon>
        <taxon>Myxococcales</taxon>
        <taxon>Cystobacterineae</taxon>
        <taxon>Archangiaceae</taxon>
        <taxon>Hyalangium</taxon>
    </lineage>
</organism>
<sequence>MPSRWTFLAPHLLAAVALLLCGGCKERTAEVPVPRTPADAGSRTPERWEPLSFDNRLLALGGEVDSSNRYSAAVMIAVRLEGAETMRCGGVAIGRRLVLTAGHCVCARRRSQLSGTIDTSACATTATVETVLYKPTTLGKEPGASRRDVYQGRVRPHPQLQVLLDKDGRVVSSQADLALVLLNEELGEGVRAVSLAETDVRVGEPISIVGYGYDEVSNVHGADRRISRNKALASTGEIVRIEQPGQHRYRGESGGPCLREDARESELVGVSSRYLGEGSTFTSIHGYRGWLRDELQRSDTVKD</sequence>
<protein>
    <submittedName>
        <fullName evidence="2">Trypsin-like serine protease</fullName>
        <ecNumber evidence="2">3.4.21.-</ecNumber>
    </submittedName>
</protein>
<dbReference type="PROSITE" id="PS50240">
    <property type="entry name" value="TRYPSIN_DOM"/>
    <property type="match status" value="1"/>
</dbReference>
<accession>A0ABU5GYY8</accession>
<dbReference type="InterPro" id="IPR001254">
    <property type="entry name" value="Trypsin_dom"/>
</dbReference>
<dbReference type="InterPro" id="IPR009003">
    <property type="entry name" value="Peptidase_S1_PA"/>
</dbReference>
<dbReference type="Gene3D" id="2.40.10.10">
    <property type="entry name" value="Trypsin-like serine proteases"/>
    <property type="match status" value="1"/>
</dbReference>
<dbReference type="InterPro" id="IPR018114">
    <property type="entry name" value="TRYPSIN_HIS"/>
</dbReference>
<reference evidence="2 3" key="1">
    <citation type="submission" date="2023-12" db="EMBL/GenBank/DDBJ databases">
        <title>the genome sequence of Hyalangium sp. s54d21.</title>
        <authorList>
            <person name="Zhang X."/>
        </authorList>
    </citation>
    <scope>NUCLEOTIDE SEQUENCE [LARGE SCALE GENOMIC DNA]</scope>
    <source>
        <strain evidence="3">s54d21</strain>
    </source>
</reference>
<dbReference type="EC" id="3.4.21.-" evidence="2"/>
<dbReference type="RefSeq" id="WP_321544992.1">
    <property type="nucleotide sequence ID" value="NZ_JAXIVS010000002.1"/>
</dbReference>
<dbReference type="Proteomes" id="UP001291309">
    <property type="component" value="Unassembled WGS sequence"/>
</dbReference>
<comment type="caution">
    <text evidence="2">The sequence shown here is derived from an EMBL/GenBank/DDBJ whole genome shotgun (WGS) entry which is preliminary data.</text>
</comment>
<keyword evidence="2" id="KW-0378">Hydrolase</keyword>
<gene>
    <name evidence="2" type="ORF">SYV04_07740</name>
</gene>
<dbReference type="Pfam" id="PF00089">
    <property type="entry name" value="Trypsin"/>
    <property type="match status" value="1"/>
</dbReference>
<dbReference type="PROSITE" id="PS00134">
    <property type="entry name" value="TRYPSIN_HIS"/>
    <property type="match status" value="1"/>
</dbReference>
<dbReference type="SMART" id="SM00020">
    <property type="entry name" value="Tryp_SPc"/>
    <property type="match status" value="1"/>
</dbReference>
<evidence type="ECO:0000313" key="2">
    <source>
        <dbReference type="EMBL" id="MDY7226271.1"/>
    </source>
</evidence>
<evidence type="ECO:0000259" key="1">
    <source>
        <dbReference type="PROSITE" id="PS50240"/>
    </source>
</evidence>
<name>A0ABU5GYY8_9BACT</name>
<dbReference type="GO" id="GO:0016787">
    <property type="term" value="F:hydrolase activity"/>
    <property type="evidence" value="ECO:0007669"/>
    <property type="project" value="UniProtKB-KW"/>
</dbReference>
<dbReference type="InterPro" id="IPR001314">
    <property type="entry name" value="Peptidase_S1A"/>
</dbReference>
<proteinExistence type="predicted"/>
<dbReference type="EMBL" id="JAXIVS010000002">
    <property type="protein sequence ID" value="MDY7226271.1"/>
    <property type="molecule type" value="Genomic_DNA"/>
</dbReference>
<dbReference type="SUPFAM" id="SSF50494">
    <property type="entry name" value="Trypsin-like serine proteases"/>
    <property type="match status" value="1"/>
</dbReference>
<dbReference type="PRINTS" id="PR00722">
    <property type="entry name" value="CHYMOTRYPSIN"/>
</dbReference>
<keyword evidence="3" id="KW-1185">Reference proteome</keyword>
<feature type="domain" description="Peptidase S1" evidence="1">
    <location>
        <begin position="59"/>
        <end position="296"/>
    </location>
</feature>
<evidence type="ECO:0000313" key="3">
    <source>
        <dbReference type="Proteomes" id="UP001291309"/>
    </source>
</evidence>
<dbReference type="InterPro" id="IPR043504">
    <property type="entry name" value="Peptidase_S1_PA_chymotrypsin"/>
</dbReference>